<evidence type="ECO:0000313" key="1">
    <source>
        <dbReference type="EMBL" id="KAI3751770.1"/>
    </source>
</evidence>
<organism evidence="1 2">
    <name type="scientific">Cichorium intybus</name>
    <name type="common">Chicory</name>
    <dbReference type="NCBI Taxonomy" id="13427"/>
    <lineage>
        <taxon>Eukaryota</taxon>
        <taxon>Viridiplantae</taxon>
        <taxon>Streptophyta</taxon>
        <taxon>Embryophyta</taxon>
        <taxon>Tracheophyta</taxon>
        <taxon>Spermatophyta</taxon>
        <taxon>Magnoliopsida</taxon>
        <taxon>eudicotyledons</taxon>
        <taxon>Gunneridae</taxon>
        <taxon>Pentapetalae</taxon>
        <taxon>asterids</taxon>
        <taxon>campanulids</taxon>
        <taxon>Asterales</taxon>
        <taxon>Asteraceae</taxon>
        <taxon>Cichorioideae</taxon>
        <taxon>Cichorieae</taxon>
        <taxon>Cichoriinae</taxon>
        <taxon>Cichorium</taxon>
    </lineage>
</organism>
<reference evidence="1 2" key="2">
    <citation type="journal article" date="2022" name="Mol. Ecol. Resour.">
        <title>The genomes of chicory, endive, great burdock and yacon provide insights into Asteraceae paleo-polyploidization history and plant inulin production.</title>
        <authorList>
            <person name="Fan W."/>
            <person name="Wang S."/>
            <person name="Wang H."/>
            <person name="Wang A."/>
            <person name="Jiang F."/>
            <person name="Liu H."/>
            <person name="Zhao H."/>
            <person name="Xu D."/>
            <person name="Zhang Y."/>
        </authorList>
    </citation>
    <scope>NUCLEOTIDE SEQUENCE [LARGE SCALE GENOMIC DNA]</scope>
    <source>
        <strain evidence="2">cv. Punajuju</strain>
        <tissue evidence="1">Leaves</tissue>
    </source>
</reference>
<accession>A0ACB9DYY4</accession>
<protein>
    <submittedName>
        <fullName evidence="1">Uncharacterized protein</fullName>
    </submittedName>
</protein>
<name>A0ACB9DYY4_CICIN</name>
<comment type="caution">
    <text evidence="1">The sequence shown here is derived from an EMBL/GenBank/DDBJ whole genome shotgun (WGS) entry which is preliminary data.</text>
</comment>
<proteinExistence type="predicted"/>
<reference evidence="2" key="1">
    <citation type="journal article" date="2022" name="Mol. Ecol. Resour.">
        <title>The genomes of chicory, endive, great burdock and yacon provide insights into Asteraceae palaeo-polyploidization history and plant inulin production.</title>
        <authorList>
            <person name="Fan W."/>
            <person name="Wang S."/>
            <person name="Wang H."/>
            <person name="Wang A."/>
            <person name="Jiang F."/>
            <person name="Liu H."/>
            <person name="Zhao H."/>
            <person name="Xu D."/>
            <person name="Zhang Y."/>
        </authorList>
    </citation>
    <scope>NUCLEOTIDE SEQUENCE [LARGE SCALE GENOMIC DNA]</scope>
    <source>
        <strain evidence="2">cv. Punajuju</strain>
    </source>
</reference>
<gene>
    <name evidence="1" type="ORF">L2E82_22861</name>
</gene>
<sequence>MVLCVSMVTAEALEIVKDRPELVVSEGSTILQVLARKPRSFKKEDNYILKHSAEMGNTAFIVELIRQYPERVLELNDNKQTIFHVAISYRHSGVYSLLHQIGSIKASIISLEDEEGNNMLHLVGIPKKKETSSQVADIEGPILQMRHELQWSKVILPPSLREKKNKAGVTPHELCRQNRL</sequence>
<keyword evidence="2" id="KW-1185">Reference proteome</keyword>
<evidence type="ECO:0000313" key="2">
    <source>
        <dbReference type="Proteomes" id="UP001055811"/>
    </source>
</evidence>
<dbReference type="EMBL" id="CM042012">
    <property type="protein sequence ID" value="KAI3751770.1"/>
    <property type="molecule type" value="Genomic_DNA"/>
</dbReference>
<dbReference type="Proteomes" id="UP001055811">
    <property type="component" value="Linkage Group LG04"/>
</dbReference>